<reference evidence="2" key="1">
    <citation type="journal article" date="2019" name="PLoS Negl. Trop. Dis.">
        <title>Revisiting the worldwide diversity of Leptospira species in the environment.</title>
        <authorList>
            <person name="Vincent A.T."/>
            <person name="Schiettekatte O."/>
            <person name="Bourhy P."/>
            <person name="Veyrier F.J."/>
            <person name="Picardeau M."/>
        </authorList>
    </citation>
    <scope>NUCLEOTIDE SEQUENCE [LARGE SCALE GENOMIC DNA]</scope>
    <source>
        <strain evidence="2">201702407</strain>
    </source>
</reference>
<accession>A0ABY2MUB2</accession>
<dbReference type="PROSITE" id="PS51257">
    <property type="entry name" value="PROKAR_LIPOPROTEIN"/>
    <property type="match status" value="1"/>
</dbReference>
<sequence>MQLFLKLFIQVLVILLISCNDGRFISLGIRSNMYLKEDARPHNLLSYQYNVKTVRLNPENIEQIKLDLNNCADQKVTKSEIEKLYGIDLDSKIGFLVIIGKSKGNAEDKQLLANLVIDTKLNECEPIEKIKYPYNFVVFDRLGAGPYQPQVFSYPKYPVGTYAWQYEPTVSNVDIWTKETLRVLVLFSDKCASQKINSLTVQISDLERNQNSYSFGF</sequence>
<proteinExistence type="predicted"/>
<dbReference type="EMBL" id="RQGT01000140">
    <property type="protein sequence ID" value="TGM07878.1"/>
    <property type="molecule type" value="Genomic_DNA"/>
</dbReference>
<name>A0ABY2MUB2_9LEPT</name>
<evidence type="ECO:0000313" key="2">
    <source>
        <dbReference type="Proteomes" id="UP000297422"/>
    </source>
</evidence>
<evidence type="ECO:0008006" key="3">
    <source>
        <dbReference type="Google" id="ProtNLM"/>
    </source>
</evidence>
<gene>
    <name evidence="1" type="ORF">EHQ90_23285</name>
</gene>
<keyword evidence="2" id="KW-1185">Reference proteome</keyword>
<protein>
    <recommendedName>
        <fullName evidence="3">Lipoprotein</fullName>
    </recommendedName>
</protein>
<organism evidence="1 2">
    <name type="scientific">Leptospira stimsonii</name>
    <dbReference type="NCBI Taxonomy" id="2202203"/>
    <lineage>
        <taxon>Bacteria</taxon>
        <taxon>Pseudomonadati</taxon>
        <taxon>Spirochaetota</taxon>
        <taxon>Spirochaetia</taxon>
        <taxon>Leptospirales</taxon>
        <taxon>Leptospiraceae</taxon>
        <taxon>Leptospira</taxon>
    </lineage>
</organism>
<dbReference type="Proteomes" id="UP000297422">
    <property type="component" value="Unassembled WGS sequence"/>
</dbReference>
<comment type="caution">
    <text evidence="1">The sequence shown here is derived from an EMBL/GenBank/DDBJ whole genome shotgun (WGS) entry which is preliminary data.</text>
</comment>
<dbReference type="RefSeq" id="WP_135686776.1">
    <property type="nucleotide sequence ID" value="NZ_RQEQ01000064.1"/>
</dbReference>
<evidence type="ECO:0000313" key="1">
    <source>
        <dbReference type="EMBL" id="TGM07878.1"/>
    </source>
</evidence>